<reference evidence="1" key="1">
    <citation type="journal article" date="2021" name="Sci. Adv.">
        <title>The American lobster genome reveals insights on longevity, neural, and immune adaptations.</title>
        <authorList>
            <person name="Polinski J.M."/>
            <person name="Zimin A.V."/>
            <person name="Clark K.F."/>
            <person name="Kohn A.B."/>
            <person name="Sadowski N."/>
            <person name="Timp W."/>
            <person name="Ptitsyn A."/>
            <person name="Khanna P."/>
            <person name="Romanova D.Y."/>
            <person name="Williams P."/>
            <person name="Greenwood S.J."/>
            <person name="Moroz L.L."/>
            <person name="Walt D.R."/>
            <person name="Bodnar A.G."/>
        </authorList>
    </citation>
    <scope>NUCLEOTIDE SEQUENCE</scope>
    <source>
        <strain evidence="1">GMGI-L3</strain>
    </source>
</reference>
<accession>A0A8J5K4G1</accession>
<name>A0A8J5K4G1_HOMAM</name>
<organism evidence="1 2">
    <name type="scientific">Homarus americanus</name>
    <name type="common">American lobster</name>
    <dbReference type="NCBI Taxonomy" id="6706"/>
    <lineage>
        <taxon>Eukaryota</taxon>
        <taxon>Metazoa</taxon>
        <taxon>Ecdysozoa</taxon>
        <taxon>Arthropoda</taxon>
        <taxon>Crustacea</taxon>
        <taxon>Multicrustacea</taxon>
        <taxon>Malacostraca</taxon>
        <taxon>Eumalacostraca</taxon>
        <taxon>Eucarida</taxon>
        <taxon>Decapoda</taxon>
        <taxon>Pleocyemata</taxon>
        <taxon>Astacidea</taxon>
        <taxon>Nephropoidea</taxon>
        <taxon>Nephropidae</taxon>
        <taxon>Homarus</taxon>
    </lineage>
</organism>
<keyword evidence="2" id="KW-1185">Reference proteome</keyword>
<evidence type="ECO:0000313" key="1">
    <source>
        <dbReference type="EMBL" id="KAG7167771.1"/>
    </source>
</evidence>
<protein>
    <submittedName>
        <fullName evidence="1">Uncharacterized protein</fullName>
    </submittedName>
</protein>
<dbReference type="Proteomes" id="UP000747542">
    <property type="component" value="Unassembled WGS sequence"/>
</dbReference>
<dbReference type="EMBL" id="JAHLQT010021257">
    <property type="protein sequence ID" value="KAG7167771.1"/>
    <property type="molecule type" value="Genomic_DNA"/>
</dbReference>
<dbReference type="AlphaFoldDB" id="A0A8J5K4G1"/>
<proteinExistence type="predicted"/>
<comment type="caution">
    <text evidence="1">The sequence shown here is derived from an EMBL/GenBank/DDBJ whole genome shotgun (WGS) entry which is preliminary data.</text>
</comment>
<sequence>MYLGGRVTVTLDKSCHRQAAAGQLQIKMTGFLYRGCITDSARFNLTDPLFAALKVLDPQGILMKSVPSIAPLASHFTNLVPESDVNISDSEWCLLRNTTLVFGSLG</sequence>
<gene>
    <name evidence="1" type="ORF">Hamer_G010164</name>
</gene>
<evidence type="ECO:0000313" key="2">
    <source>
        <dbReference type="Proteomes" id="UP000747542"/>
    </source>
</evidence>